<keyword evidence="1" id="KW-0732">Signal</keyword>
<keyword evidence="3" id="KW-1185">Reference proteome</keyword>
<organism evidence="2 3">
    <name type="scientific">Hydrogeniiclostridium mannosilyticum</name>
    <dbReference type="NCBI Taxonomy" id="2764322"/>
    <lineage>
        <taxon>Bacteria</taxon>
        <taxon>Bacillati</taxon>
        <taxon>Bacillota</taxon>
        <taxon>Clostridia</taxon>
        <taxon>Eubacteriales</taxon>
        <taxon>Acutalibacteraceae</taxon>
        <taxon>Hydrogeniiclostridium</taxon>
    </lineage>
</organism>
<dbReference type="InterPro" id="IPR023833">
    <property type="entry name" value="Signal_pept_SipW-depend-type"/>
</dbReference>
<feature type="signal peptide" evidence="1">
    <location>
        <begin position="1"/>
        <end position="31"/>
    </location>
</feature>
<protein>
    <recommendedName>
        <fullName evidence="4">SipW-cognate class signal peptide</fullName>
    </recommendedName>
</protein>
<dbReference type="InterPro" id="IPR022121">
    <property type="entry name" value="Peptidase_M73_camelysin"/>
</dbReference>
<dbReference type="SUPFAM" id="SSF51126">
    <property type="entry name" value="Pectin lyase-like"/>
    <property type="match status" value="1"/>
</dbReference>
<evidence type="ECO:0008006" key="4">
    <source>
        <dbReference type="Google" id="ProtNLM"/>
    </source>
</evidence>
<name>A0A328UEY6_9FIRM</name>
<comment type="caution">
    <text evidence="2">The sequence shown here is derived from an EMBL/GenBank/DDBJ whole genome shotgun (WGS) entry which is preliminary data.</text>
</comment>
<evidence type="ECO:0000313" key="2">
    <source>
        <dbReference type="EMBL" id="RAQ30068.1"/>
    </source>
</evidence>
<dbReference type="Proteomes" id="UP000249377">
    <property type="component" value="Unassembled WGS sequence"/>
</dbReference>
<dbReference type="InterPro" id="IPR011050">
    <property type="entry name" value="Pectin_lyase_fold/virulence"/>
</dbReference>
<dbReference type="RefSeq" id="WP_112331264.1">
    <property type="nucleotide sequence ID" value="NZ_QLYR01000001.1"/>
</dbReference>
<evidence type="ECO:0000256" key="1">
    <source>
        <dbReference type="SAM" id="SignalP"/>
    </source>
</evidence>
<reference evidence="2 3" key="1">
    <citation type="submission" date="2018-06" db="EMBL/GenBank/DDBJ databases">
        <title>Noncontiguous genome sequence of Ruminococcaceae bacterium ASD2818.</title>
        <authorList>
            <person name="Chaplin A.V."/>
            <person name="Sokolova S.R."/>
            <person name="Kochetkova T.O."/>
            <person name="Goltsov A.Y."/>
            <person name="Trofimov D.Y."/>
            <person name="Efimov B.A."/>
        </authorList>
    </citation>
    <scope>NUCLEOTIDE SEQUENCE [LARGE SCALE GENOMIC DNA]</scope>
    <source>
        <strain evidence="2 3">ASD2818</strain>
    </source>
</reference>
<accession>A0A328UEY6</accession>
<dbReference type="EMBL" id="QLYR01000001">
    <property type="protein sequence ID" value="RAQ30068.1"/>
    <property type="molecule type" value="Genomic_DNA"/>
</dbReference>
<feature type="chain" id="PRO_5016249349" description="SipW-cognate class signal peptide" evidence="1">
    <location>
        <begin position="32"/>
        <end position="728"/>
    </location>
</feature>
<sequence length="728" mass="77459">MTQSKHTKRALLASILSVVLCAAMLVGSTFAWFTDSVTSGNNKIVAGNLDVKLEYSTDLQNWEDVDTNTNVFKDGTLWEPGYTEVVYLRVSNAGSLALKYKFAIHVADKVIGQTADGKEIDLSNFIKFGVVAAPETAYSQDAAGRAAAREAVATDAQLISAGYSKEGAMVKNADPEVLAMVVYMPEDVGNEANHGTGKQAPSIDMGISLVATQDTVEKDSFGNDYDEDAAYPIEYAATEAQLKDAIANVENGGAVILTDNIQLSEAAPITVEDGKSVTVDMNGKTLTNAKDIWNQQKNNWSVFSVRGGELTITGNGTVQAKENDSYVADLQYGGKLTIESGTFIGNISAVYVHTGELIINGGTFNIQQLEDGTGADQYRFMLNCYDQNYENDTAKITVNGGRFHVFNPADNAAEGKGTNFVAAGLSVVENDGWYTVGKAAANAEELGEAVEQGGTVILTENVSLSSPLALSDEKVQINLNGKELKSTATLNLINATGSADVTVSGGKLSVDNKNKASVVFAQDSAKVCIENCDIIYPQGMGYAVSTNGSQSKDAAVVMRNTNITANQNYACYFPAGTITMENCNVTGAVIISGGDVTIDGGTYTADGYSGQPKIWHKDDTISYMKNFAQKDGCGHMGDAILIMDRRSSGYGAPNVTIRNATFNTELTLKDGSKAAAYAIKYVDYNNIPDAERGRLNITGNTYNHKLAGGQEPLMFIGIDGTDIAYPAQ</sequence>
<gene>
    <name evidence="2" type="ORF">DPQ25_00735</name>
</gene>
<dbReference type="Pfam" id="PF12389">
    <property type="entry name" value="Peptidase_M73"/>
    <property type="match status" value="1"/>
</dbReference>
<dbReference type="AlphaFoldDB" id="A0A328UEY6"/>
<evidence type="ECO:0000313" key="3">
    <source>
        <dbReference type="Proteomes" id="UP000249377"/>
    </source>
</evidence>
<dbReference type="NCBIfam" id="TIGR04088">
    <property type="entry name" value="cognate_SipW"/>
    <property type="match status" value="1"/>
</dbReference>
<proteinExistence type="predicted"/>